<dbReference type="Proteomes" id="UP000823921">
    <property type="component" value="Unassembled WGS sequence"/>
</dbReference>
<comment type="catalytic activity">
    <reaction evidence="1">
        <text>ATP + protein L-histidine = ADP + protein N-phospho-L-histidine.</text>
        <dbReference type="EC" id="2.7.13.3"/>
    </reaction>
</comment>
<dbReference type="FunFam" id="3.30.565.10:FF:000006">
    <property type="entry name" value="Sensor histidine kinase WalK"/>
    <property type="match status" value="1"/>
</dbReference>
<reference evidence="11" key="2">
    <citation type="submission" date="2021-04" db="EMBL/GenBank/DDBJ databases">
        <authorList>
            <person name="Gilroy R."/>
        </authorList>
    </citation>
    <scope>NUCLEOTIDE SEQUENCE</scope>
    <source>
        <strain evidence="11">CHK192-8294</strain>
    </source>
</reference>
<dbReference type="InterPro" id="IPR003594">
    <property type="entry name" value="HATPase_dom"/>
</dbReference>
<dbReference type="SMART" id="SM00387">
    <property type="entry name" value="HATPase_c"/>
    <property type="match status" value="1"/>
</dbReference>
<dbReference type="InterPro" id="IPR003661">
    <property type="entry name" value="HisK_dim/P_dom"/>
</dbReference>
<evidence type="ECO:0000256" key="1">
    <source>
        <dbReference type="ARBA" id="ARBA00000085"/>
    </source>
</evidence>
<dbReference type="GO" id="GO:0005886">
    <property type="term" value="C:plasma membrane"/>
    <property type="evidence" value="ECO:0007669"/>
    <property type="project" value="TreeGrafter"/>
</dbReference>
<evidence type="ECO:0000256" key="4">
    <source>
        <dbReference type="ARBA" id="ARBA00022553"/>
    </source>
</evidence>
<evidence type="ECO:0000259" key="10">
    <source>
        <dbReference type="PROSITE" id="PS50109"/>
    </source>
</evidence>
<dbReference type="InterPro" id="IPR005467">
    <property type="entry name" value="His_kinase_dom"/>
</dbReference>
<feature type="transmembrane region" description="Helical" evidence="9">
    <location>
        <begin position="9"/>
        <end position="31"/>
    </location>
</feature>
<dbReference type="Pfam" id="PF00512">
    <property type="entry name" value="HisKA"/>
    <property type="match status" value="1"/>
</dbReference>
<keyword evidence="8 9" id="KW-0472">Membrane</keyword>
<feature type="domain" description="Histidine kinase" evidence="10">
    <location>
        <begin position="188"/>
        <end position="402"/>
    </location>
</feature>
<sequence>MIRRLRLKFVLINMSIVSIMLVVILGLVFYFTSANLERESMRMLENLAVQPVGLGAPGEPGEDVNLPFFKLQLGLGGQVVATGGGYYDLSDQALLDQLIARTTASPKPLGVLEEYNLRYYRLNTPANQCVVFSDISSERATLDGLFKTCVIIGCVSFFGFLWGSILLSKWAVRPVERAWQGQRQFVADASHELKTPLTVIMTNAQMLQDGGTVEGDRSRFLSSIFTMSRQMKELIEEMLELARGDHGETKGVFQPVELSTLVEDTLLPFEPIFFEAGLTLDSRVEEQITVSGDSPQLGRVLEALLDNARKYARPGGRVWVTLERRGRGRCLLTVANEGEPIPPDTLKRLFERFYRADPARSRTGSFGLGLSIARSIVARHRGKIWAESREGINSFFVELPCV</sequence>
<evidence type="ECO:0000256" key="8">
    <source>
        <dbReference type="ARBA" id="ARBA00023136"/>
    </source>
</evidence>
<dbReference type="InterPro" id="IPR036097">
    <property type="entry name" value="HisK_dim/P_sf"/>
</dbReference>
<organism evidence="11 12">
    <name type="scientific">Candidatus Flavonifractor intestinigallinarum</name>
    <dbReference type="NCBI Taxonomy" id="2838586"/>
    <lineage>
        <taxon>Bacteria</taxon>
        <taxon>Bacillati</taxon>
        <taxon>Bacillota</taxon>
        <taxon>Clostridia</taxon>
        <taxon>Eubacteriales</taxon>
        <taxon>Oscillospiraceae</taxon>
        <taxon>Flavonifractor</taxon>
    </lineage>
</organism>
<dbReference type="InterPro" id="IPR050351">
    <property type="entry name" value="BphY/WalK/GraS-like"/>
</dbReference>
<dbReference type="EC" id="2.7.13.3" evidence="3"/>
<dbReference type="PROSITE" id="PS50109">
    <property type="entry name" value="HIS_KIN"/>
    <property type="match status" value="1"/>
</dbReference>
<comment type="caution">
    <text evidence="11">The sequence shown here is derived from an EMBL/GenBank/DDBJ whole genome shotgun (WGS) entry which is preliminary data.</text>
</comment>
<protein>
    <recommendedName>
        <fullName evidence="3">histidine kinase</fullName>
        <ecNumber evidence="3">2.7.13.3</ecNumber>
    </recommendedName>
</protein>
<dbReference type="InterPro" id="IPR004358">
    <property type="entry name" value="Sig_transdc_His_kin-like_C"/>
</dbReference>
<evidence type="ECO:0000313" key="12">
    <source>
        <dbReference type="Proteomes" id="UP000823921"/>
    </source>
</evidence>
<dbReference type="Gene3D" id="3.30.565.10">
    <property type="entry name" value="Histidine kinase-like ATPase, C-terminal domain"/>
    <property type="match status" value="1"/>
</dbReference>
<accession>A0A9D2MKV8</accession>
<keyword evidence="7" id="KW-0902">Two-component regulatory system</keyword>
<reference evidence="11" key="1">
    <citation type="journal article" date="2021" name="PeerJ">
        <title>Extensive microbial diversity within the chicken gut microbiome revealed by metagenomics and culture.</title>
        <authorList>
            <person name="Gilroy R."/>
            <person name="Ravi A."/>
            <person name="Getino M."/>
            <person name="Pursley I."/>
            <person name="Horton D.L."/>
            <person name="Alikhan N.F."/>
            <person name="Baker D."/>
            <person name="Gharbi K."/>
            <person name="Hall N."/>
            <person name="Watson M."/>
            <person name="Adriaenssens E.M."/>
            <person name="Foster-Nyarko E."/>
            <person name="Jarju S."/>
            <person name="Secka A."/>
            <person name="Antonio M."/>
            <person name="Oren A."/>
            <person name="Chaudhuri R.R."/>
            <person name="La Ragione R."/>
            <person name="Hildebrand F."/>
            <person name="Pallen M.J."/>
        </authorList>
    </citation>
    <scope>NUCLEOTIDE SEQUENCE</scope>
    <source>
        <strain evidence="11">CHK192-8294</strain>
    </source>
</reference>
<evidence type="ECO:0000256" key="9">
    <source>
        <dbReference type="SAM" id="Phobius"/>
    </source>
</evidence>
<dbReference type="Gene3D" id="1.10.287.130">
    <property type="match status" value="1"/>
</dbReference>
<dbReference type="FunFam" id="1.10.287.130:FF:000001">
    <property type="entry name" value="Two-component sensor histidine kinase"/>
    <property type="match status" value="1"/>
</dbReference>
<dbReference type="CDD" id="cd00082">
    <property type="entry name" value="HisKA"/>
    <property type="match status" value="1"/>
</dbReference>
<keyword evidence="4" id="KW-0597">Phosphoprotein</keyword>
<keyword evidence="5" id="KW-0808">Transferase</keyword>
<dbReference type="SMART" id="SM00388">
    <property type="entry name" value="HisKA"/>
    <property type="match status" value="1"/>
</dbReference>
<gene>
    <name evidence="11" type="ORF">H9712_01320</name>
</gene>
<dbReference type="InterPro" id="IPR036890">
    <property type="entry name" value="HATPase_C_sf"/>
</dbReference>
<evidence type="ECO:0000256" key="6">
    <source>
        <dbReference type="ARBA" id="ARBA00022777"/>
    </source>
</evidence>
<dbReference type="EMBL" id="DWXO01000017">
    <property type="protein sequence ID" value="HJB79603.1"/>
    <property type="molecule type" value="Genomic_DNA"/>
</dbReference>
<keyword evidence="9" id="KW-0812">Transmembrane</keyword>
<dbReference type="PANTHER" id="PTHR45453:SF1">
    <property type="entry name" value="PHOSPHATE REGULON SENSOR PROTEIN PHOR"/>
    <property type="match status" value="1"/>
</dbReference>
<evidence type="ECO:0000256" key="3">
    <source>
        <dbReference type="ARBA" id="ARBA00012438"/>
    </source>
</evidence>
<dbReference type="SUPFAM" id="SSF55874">
    <property type="entry name" value="ATPase domain of HSP90 chaperone/DNA topoisomerase II/histidine kinase"/>
    <property type="match status" value="1"/>
</dbReference>
<dbReference type="PANTHER" id="PTHR45453">
    <property type="entry name" value="PHOSPHATE REGULON SENSOR PROTEIN PHOR"/>
    <property type="match status" value="1"/>
</dbReference>
<dbReference type="CDD" id="cd00075">
    <property type="entry name" value="HATPase"/>
    <property type="match status" value="1"/>
</dbReference>
<dbReference type="SUPFAM" id="SSF47384">
    <property type="entry name" value="Homodimeric domain of signal transducing histidine kinase"/>
    <property type="match status" value="1"/>
</dbReference>
<keyword evidence="9" id="KW-1133">Transmembrane helix</keyword>
<name>A0A9D2MKV8_9FIRM</name>
<proteinExistence type="predicted"/>
<dbReference type="PRINTS" id="PR00344">
    <property type="entry name" value="BCTRLSENSOR"/>
</dbReference>
<comment type="subcellular location">
    <subcellularLocation>
        <location evidence="2">Membrane</location>
    </subcellularLocation>
</comment>
<evidence type="ECO:0000256" key="2">
    <source>
        <dbReference type="ARBA" id="ARBA00004370"/>
    </source>
</evidence>
<evidence type="ECO:0000256" key="7">
    <source>
        <dbReference type="ARBA" id="ARBA00023012"/>
    </source>
</evidence>
<dbReference type="AlphaFoldDB" id="A0A9D2MKV8"/>
<evidence type="ECO:0000313" key="11">
    <source>
        <dbReference type="EMBL" id="HJB79603.1"/>
    </source>
</evidence>
<keyword evidence="6 11" id="KW-0418">Kinase</keyword>
<dbReference type="GO" id="GO:0004721">
    <property type="term" value="F:phosphoprotein phosphatase activity"/>
    <property type="evidence" value="ECO:0007669"/>
    <property type="project" value="TreeGrafter"/>
</dbReference>
<dbReference type="GO" id="GO:0016036">
    <property type="term" value="P:cellular response to phosphate starvation"/>
    <property type="evidence" value="ECO:0007669"/>
    <property type="project" value="TreeGrafter"/>
</dbReference>
<dbReference type="Pfam" id="PF02518">
    <property type="entry name" value="HATPase_c"/>
    <property type="match status" value="1"/>
</dbReference>
<evidence type="ECO:0000256" key="5">
    <source>
        <dbReference type="ARBA" id="ARBA00022679"/>
    </source>
</evidence>
<dbReference type="GO" id="GO:0000155">
    <property type="term" value="F:phosphorelay sensor kinase activity"/>
    <property type="evidence" value="ECO:0007669"/>
    <property type="project" value="InterPro"/>
</dbReference>